<proteinExistence type="predicted"/>
<sequence length="526" mass="60723">MKFYKLSLIVMLPILFISTVLVLFGIQHTFKISESDNNIFYSEMTYKMLEEYINYQIDHTSNSIFTDKGFYQIRNELIYKSALENTDSSAFGKNAIRSLAAQYNFEYFYVENTDQAPFTNAPYELTMGFLVQDQKKYTTQTLFYEYENRLYIGILKNIYTSNSEDKSKSYLVMTPIEHKLNMTMMKSFIGIQDIEYVFTPPVQVTSSIHNKYDSNGIINIENDDFNQIFVPIRVDSKNSFYLSARIDKPEIINNLKKQTFFMLISVFFILLFASLIMSMILKKIAAQIDKMVKIIDRIANGHYDIDLEYNKIKELGQLSTSINKLSSTINDKIKELHDKNDETVNIMIEALDATDSYTKGHSDRVSKYVQLIGRALRYDDMDTLIKASLVHDIGKITIPEQILNKKGPLTDSEFKIIQEHSLTGFRILHKASAFNEIDQLVLCHHEKYDGTGYPQGLKGEQIPLGAQILSIADVYDALTSRRPYRKALSHAEAVHIITVSMRSQFSEKLLQVFMIVEPELEFIKQN</sequence>
<keyword evidence="5" id="KW-1185">Reference proteome</keyword>
<keyword evidence="1" id="KW-0472">Membrane</keyword>
<dbReference type="SUPFAM" id="SSF109604">
    <property type="entry name" value="HD-domain/PDEase-like"/>
    <property type="match status" value="1"/>
</dbReference>
<keyword evidence="1" id="KW-0812">Transmembrane</keyword>
<dbReference type="Gene3D" id="6.10.340.10">
    <property type="match status" value="1"/>
</dbReference>
<dbReference type="InterPro" id="IPR037522">
    <property type="entry name" value="HD_GYP_dom"/>
</dbReference>
<dbReference type="Proteomes" id="UP000614200">
    <property type="component" value="Unassembled WGS sequence"/>
</dbReference>
<name>A0ABR9ZPK5_9FIRM</name>
<feature type="transmembrane region" description="Helical" evidence="1">
    <location>
        <begin position="6"/>
        <end position="26"/>
    </location>
</feature>
<dbReference type="PROSITE" id="PS50885">
    <property type="entry name" value="HAMP"/>
    <property type="match status" value="1"/>
</dbReference>
<dbReference type="RefSeq" id="WP_194700090.1">
    <property type="nucleotide sequence ID" value="NZ_JADKNH010000001.1"/>
</dbReference>
<dbReference type="CDD" id="cd00077">
    <property type="entry name" value="HDc"/>
    <property type="match status" value="1"/>
</dbReference>
<dbReference type="InterPro" id="IPR052020">
    <property type="entry name" value="Cyclic_di-GMP/3'3'-cGAMP_PDE"/>
</dbReference>
<feature type="domain" description="HD-GYP" evidence="3">
    <location>
        <begin position="336"/>
        <end position="526"/>
    </location>
</feature>
<dbReference type="SUPFAM" id="SSF158472">
    <property type="entry name" value="HAMP domain-like"/>
    <property type="match status" value="1"/>
</dbReference>
<evidence type="ECO:0000256" key="1">
    <source>
        <dbReference type="SAM" id="Phobius"/>
    </source>
</evidence>
<dbReference type="Pfam" id="PF13487">
    <property type="entry name" value="HD_5"/>
    <property type="match status" value="1"/>
</dbReference>
<gene>
    <name evidence="4" type="ORF">ISU02_01955</name>
</gene>
<organism evidence="4 5">
    <name type="scientific">Fusibacter ferrireducens</name>
    <dbReference type="NCBI Taxonomy" id="2785058"/>
    <lineage>
        <taxon>Bacteria</taxon>
        <taxon>Bacillati</taxon>
        <taxon>Bacillota</taxon>
        <taxon>Clostridia</taxon>
        <taxon>Eubacteriales</taxon>
        <taxon>Eubacteriales Family XII. Incertae Sedis</taxon>
        <taxon>Fusibacter</taxon>
    </lineage>
</organism>
<keyword evidence="1" id="KW-1133">Transmembrane helix</keyword>
<dbReference type="InterPro" id="IPR003660">
    <property type="entry name" value="HAMP_dom"/>
</dbReference>
<comment type="caution">
    <text evidence="4">The sequence shown here is derived from an EMBL/GenBank/DDBJ whole genome shotgun (WGS) entry which is preliminary data.</text>
</comment>
<dbReference type="SMART" id="SM00471">
    <property type="entry name" value="HDc"/>
    <property type="match status" value="1"/>
</dbReference>
<dbReference type="EMBL" id="JADKNH010000001">
    <property type="protein sequence ID" value="MBF4691860.1"/>
    <property type="molecule type" value="Genomic_DNA"/>
</dbReference>
<dbReference type="SMART" id="SM00304">
    <property type="entry name" value="HAMP"/>
    <property type="match status" value="1"/>
</dbReference>
<dbReference type="CDD" id="cd06225">
    <property type="entry name" value="HAMP"/>
    <property type="match status" value="1"/>
</dbReference>
<evidence type="ECO:0000313" key="4">
    <source>
        <dbReference type="EMBL" id="MBF4691860.1"/>
    </source>
</evidence>
<evidence type="ECO:0000313" key="5">
    <source>
        <dbReference type="Proteomes" id="UP000614200"/>
    </source>
</evidence>
<dbReference type="InterPro" id="IPR003607">
    <property type="entry name" value="HD/PDEase_dom"/>
</dbReference>
<feature type="domain" description="HAMP" evidence="2">
    <location>
        <begin position="282"/>
        <end position="334"/>
    </location>
</feature>
<accession>A0ABR9ZPK5</accession>
<reference evidence="4 5" key="1">
    <citation type="submission" date="2020-11" db="EMBL/GenBank/DDBJ databases">
        <title>Fusibacter basophilias sp. nov.</title>
        <authorList>
            <person name="Qiu D."/>
        </authorList>
    </citation>
    <scope>NUCLEOTIDE SEQUENCE [LARGE SCALE GENOMIC DNA]</scope>
    <source>
        <strain evidence="4 5">Q10-2</strain>
    </source>
</reference>
<dbReference type="PROSITE" id="PS51832">
    <property type="entry name" value="HD_GYP"/>
    <property type="match status" value="1"/>
</dbReference>
<dbReference type="PANTHER" id="PTHR45228">
    <property type="entry name" value="CYCLIC DI-GMP PHOSPHODIESTERASE TM_0186-RELATED"/>
    <property type="match status" value="1"/>
</dbReference>
<evidence type="ECO:0000259" key="2">
    <source>
        <dbReference type="PROSITE" id="PS50885"/>
    </source>
</evidence>
<feature type="transmembrane region" description="Helical" evidence="1">
    <location>
        <begin position="260"/>
        <end position="281"/>
    </location>
</feature>
<dbReference type="Gene3D" id="1.10.3210.10">
    <property type="entry name" value="Hypothetical protein af1432"/>
    <property type="match status" value="1"/>
</dbReference>
<evidence type="ECO:0000259" key="3">
    <source>
        <dbReference type="PROSITE" id="PS51832"/>
    </source>
</evidence>
<protein>
    <submittedName>
        <fullName evidence="4">HD domain-containing protein</fullName>
    </submittedName>
</protein>